<feature type="compositionally biased region" description="Basic and acidic residues" evidence="2">
    <location>
        <begin position="308"/>
        <end position="319"/>
    </location>
</feature>
<feature type="coiled-coil region" evidence="1">
    <location>
        <begin position="732"/>
        <end position="759"/>
    </location>
</feature>
<feature type="region of interest" description="Disordered" evidence="2">
    <location>
        <begin position="917"/>
        <end position="977"/>
    </location>
</feature>
<dbReference type="Proteomes" id="UP000683360">
    <property type="component" value="Unassembled WGS sequence"/>
</dbReference>
<name>A0A8S3S9E9_MYTED</name>
<feature type="compositionally biased region" description="Polar residues" evidence="2">
    <location>
        <begin position="226"/>
        <end position="235"/>
    </location>
</feature>
<feature type="compositionally biased region" description="Polar residues" evidence="2">
    <location>
        <begin position="247"/>
        <end position="269"/>
    </location>
</feature>
<dbReference type="InterPro" id="IPR011029">
    <property type="entry name" value="DEATH-like_dom_sf"/>
</dbReference>
<evidence type="ECO:0000313" key="5">
    <source>
        <dbReference type="Proteomes" id="UP000683360"/>
    </source>
</evidence>
<dbReference type="GO" id="GO:0007165">
    <property type="term" value="P:signal transduction"/>
    <property type="evidence" value="ECO:0007669"/>
    <property type="project" value="InterPro"/>
</dbReference>
<dbReference type="Gene3D" id="1.10.533.10">
    <property type="entry name" value="Death Domain, Fas"/>
    <property type="match status" value="2"/>
</dbReference>
<keyword evidence="5" id="KW-1185">Reference proteome</keyword>
<dbReference type="PROSITE" id="PS50017">
    <property type="entry name" value="DEATH_DOMAIN"/>
    <property type="match status" value="2"/>
</dbReference>
<dbReference type="Pfam" id="PF00531">
    <property type="entry name" value="Death"/>
    <property type="match status" value="2"/>
</dbReference>
<feature type="compositionally biased region" description="Basic residues" evidence="2">
    <location>
        <begin position="16"/>
        <end position="33"/>
    </location>
</feature>
<feature type="compositionally biased region" description="Basic and acidic residues" evidence="2">
    <location>
        <begin position="187"/>
        <end position="202"/>
    </location>
</feature>
<dbReference type="CDD" id="cd01670">
    <property type="entry name" value="Death"/>
    <property type="match status" value="1"/>
</dbReference>
<feature type="region of interest" description="Disordered" evidence="2">
    <location>
        <begin position="142"/>
        <end position="449"/>
    </location>
</feature>
<feature type="compositionally biased region" description="Basic and acidic residues" evidence="2">
    <location>
        <begin position="338"/>
        <end position="353"/>
    </location>
</feature>
<feature type="compositionally biased region" description="Basic and acidic residues" evidence="2">
    <location>
        <begin position="213"/>
        <end position="224"/>
    </location>
</feature>
<feature type="compositionally biased region" description="Polar residues" evidence="2">
    <location>
        <begin position="279"/>
        <end position="294"/>
    </location>
</feature>
<feature type="compositionally biased region" description="Polar residues" evidence="2">
    <location>
        <begin position="625"/>
        <end position="641"/>
    </location>
</feature>
<feature type="region of interest" description="Disordered" evidence="2">
    <location>
        <begin position="490"/>
        <end position="720"/>
    </location>
</feature>
<dbReference type="InterPro" id="IPR000488">
    <property type="entry name" value="Death_dom"/>
</dbReference>
<feature type="compositionally biased region" description="Polar residues" evidence="2">
    <location>
        <begin position="56"/>
        <end position="94"/>
    </location>
</feature>
<feature type="compositionally biased region" description="Basic and acidic residues" evidence="2">
    <location>
        <begin position="95"/>
        <end position="104"/>
    </location>
</feature>
<feature type="compositionally biased region" description="Basic and acidic residues" evidence="2">
    <location>
        <begin position="373"/>
        <end position="388"/>
    </location>
</feature>
<feature type="compositionally biased region" description="Low complexity" evidence="2">
    <location>
        <begin position="295"/>
        <end position="307"/>
    </location>
</feature>
<evidence type="ECO:0000313" key="4">
    <source>
        <dbReference type="EMBL" id="CAG2217699.1"/>
    </source>
</evidence>
<dbReference type="PANTHER" id="PTHR28336:SF4">
    <property type="entry name" value="DEATH DOMAIN-CONTAINING PROTEIN 1"/>
    <property type="match status" value="1"/>
</dbReference>
<feature type="compositionally biased region" description="Basic and acidic residues" evidence="2">
    <location>
        <begin position="693"/>
        <end position="717"/>
    </location>
</feature>
<dbReference type="Gene3D" id="2.60.220.30">
    <property type="match status" value="2"/>
</dbReference>
<feature type="compositionally biased region" description="Basic and acidic residues" evidence="2">
    <location>
        <begin position="644"/>
        <end position="670"/>
    </location>
</feature>
<feature type="domain" description="Death" evidence="3">
    <location>
        <begin position="1626"/>
        <end position="1695"/>
    </location>
</feature>
<dbReference type="OrthoDB" id="6118651at2759"/>
<feature type="region of interest" description="Disordered" evidence="2">
    <location>
        <begin position="56"/>
        <end position="104"/>
    </location>
</feature>
<feature type="compositionally biased region" description="Basic and acidic residues" evidence="2">
    <location>
        <begin position="576"/>
        <end position="593"/>
    </location>
</feature>
<dbReference type="PANTHER" id="PTHR28336">
    <property type="entry name" value="BA1-643"/>
    <property type="match status" value="1"/>
</dbReference>
<feature type="compositionally biased region" description="Basic and acidic residues" evidence="2">
    <location>
        <begin position="541"/>
        <end position="557"/>
    </location>
</feature>
<feature type="region of interest" description="Disordered" evidence="2">
    <location>
        <begin position="1"/>
        <end position="37"/>
    </location>
</feature>
<dbReference type="SUPFAM" id="SSF47986">
    <property type="entry name" value="DEATH domain"/>
    <property type="match status" value="2"/>
</dbReference>
<accession>A0A8S3S9E9</accession>
<reference evidence="4" key="1">
    <citation type="submission" date="2021-03" db="EMBL/GenBank/DDBJ databases">
        <authorList>
            <person name="Bekaert M."/>
        </authorList>
    </citation>
    <scope>NUCLEOTIDE SEQUENCE</scope>
</reference>
<gene>
    <name evidence="4" type="ORF">MEDL_31373</name>
</gene>
<feature type="domain" description="Death" evidence="3">
    <location>
        <begin position="1507"/>
        <end position="1594"/>
    </location>
</feature>
<comment type="caution">
    <text evidence="4">The sequence shown here is derived from an EMBL/GenBank/DDBJ whole genome shotgun (WGS) entry which is preliminary data.</text>
</comment>
<evidence type="ECO:0000256" key="1">
    <source>
        <dbReference type="SAM" id="Coils"/>
    </source>
</evidence>
<organism evidence="4 5">
    <name type="scientific">Mytilus edulis</name>
    <name type="common">Blue mussel</name>
    <dbReference type="NCBI Taxonomy" id="6550"/>
    <lineage>
        <taxon>Eukaryota</taxon>
        <taxon>Metazoa</taxon>
        <taxon>Spiralia</taxon>
        <taxon>Lophotrochozoa</taxon>
        <taxon>Mollusca</taxon>
        <taxon>Bivalvia</taxon>
        <taxon>Autobranchia</taxon>
        <taxon>Pteriomorphia</taxon>
        <taxon>Mytilida</taxon>
        <taxon>Mytiloidea</taxon>
        <taxon>Mytilidae</taxon>
        <taxon>Mytilinae</taxon>
        <taxon>Mytilus</taxon>
    </lineage>
</organism>
<sequence length="1702" mass="192934">MLQENDGSFVKDNNTKQRRASKEIRKKKRKIKSKDHDIHFMTATNEIELEGEQAFNFNGNNLNHDTVSDQTNQRSSASPSKVLNCIDNSGNENSDLNRKDSNKERQVLTQGDETLNVTNKQEVSFNNTIVNKVVDTSVKQSEEYSHDSYSSSFESSDGEGDKWSAPENKPVQQGNKKQVSEKIVPSENKENKNKFERTGIEKSEEEPPSTSTPRKDLDQQDHSESYAYSNTFENDSNSKEKLKTVSDPGNQKGNADATLSESSWPSYCQDNKDIENQETKLNSKTATELSNNRAGKTGNVKNTNVNKQTKDNSDINKDKDDDDDATLTESSWPSYCENKNKQEVGSDSKEHIYVGESKNQNIKSSDHSVNSLSDKKSDQKEVSVKDHSQISVSFSENSKNKCAGVDKDISDKKQEEESDDATLSDNSFPTYRSEDPVVINSGDTPEDKGLQIKVSTIGDSASDKSKNNVSVISLLHKSENCEEIKQKPTIDAKTLLSDTLTNAQKESQNRKNKETRKNSSPDDTLEDIEPISNIDAPLPIDTDKINSETPINKDNKPMARQKFVRQAVKNSDSDVETEKMEGTNTTKAREEQPVHLTNGDDGVFSEESDIEGKEHIDRDDDEELTNVTESNSRQRNVSDWGTNEDFKKEHETGDENNKDKIENKKDESKTTDNSLDQPVDSEVPTNDTIQDNGQDHTQAREVDQNIDDASKNDKNDDVGVESVEQIRRNIKIDNAVDTVAELEVKVQDLMENMKDLMSEYTTRLNNQPLSDFVMDLDKFKGDFISLRDAYKKYESLFVFLNKCLKDLRSSGDEVNNLIAKRFREEDLTTWMESQEKFEEEKHHIREERIAVERSALAKASEARASIAKATIAVAESTQLANETEIEAAEAESLAKKAWESAEVALKAAEEARKAAIEKRKADDEARKRAQERAEKKAEEERKIREVEDKGLMEEAKKKGTSFQDERKRADEEKARKEAERINPNNWPRYIYSVDPGDYDPGVGVIIRSIKGSLNREDVEVTRLDQDTGVLELTETEELVSNIIEIKPTDNEKKFSFEQAMSIAIPHCAPRGIPGKEAVVKCLQSNGKWAELPSTELVLNDIKELRFVETRTRKFGTYVVVLRLKRDTLTFTKKGNKVFSSVDARVSFTCKPSMFKMNTNINIEVQPVELSAVTELKQRSPVECNSLLAASPILKFSIPNRKFAKPLLMTLPLPPNTTRTKRPQTAMATNRSDSDSGQDARPLTARPSTAFQSSRNEDESEEDIHLLVRSNREDTWTKLQDVPLFQARNKDIVSFEIKEPSDRYLILRTKEGMTVAQVERLAFMLEISIMYRTIQIFLRQKNDDPNEVIVSCEQSNRAERAIRKFGELGYEEGPNPSKDIIVKEGQILDISFRGNIQCTKEADKLRLIFNTHFRSRLDFSVEEIEKFAQKSFHTYRGFAQVSSDVVHKKLHIMEHQTPGAPKKPPHIEVTKERLLLTELLINIPKPDPEPPQPLNTAPVKIHVEAPNTKDVLEFVANELGDEWKMLAQVLNLKSVRIQAILRQNTANPDPKKIRYDMLVSWAKRIPRSANKLDILATALTSCGRSDIASELRDKDLEYKRNMAKANKNTLLKRAFVKVAQNPDAVKNWMIIARRLGVTEDQLRTIDQSKPSVQEKCFNSLQIWQSVVGEQASVHQLTDRLRKCRYRQLALSVEESCSPEDERN</sequence>
<proteinExistence type="predicted"/>
<feature type="compositionally biased region" description="Basic and acidic residues" evidence="2">
    <location>
        <begin position="404"/>
        <end position="415"/>
    </location>
</feature>
<feature type="region of interest" description="Disordered" evidence="2">
    <location>
        <begin position="1208"/>
        <end position="1262"/>
    </location>
</feature>
<keyword evidence="1" id="KW-0175">Coiled coil</keyword>
<feature type="compositionally biased region" description="Polar residues" evidence="2">
    <location>
        <begin position="1225"/>
        <end position="1236"/>
    </location>
</feature>
<evidence type="ECO:0000259" key="3">
    <source>
        <dbReference type="PROSITE" id="PS50017"/>
    </source>
</evidence>
<feature type="compositionally biased region" description="Polar residues" evidence="2">
    <location>
        <begin position="496"/>
        <end position="506"/>
    </location>
</feature>
<evidence type="ECO:0000256" key="2">
    <source>
        <dbReference type="SAM" id="MobiDB-lite"/>
    </source>
</evidence>
<feature type="compositionally biased region" description="Polar residues" evidence="2">
    <location>
        <begin position="357"/>
        <end position="372"/>
    </location>
</feature>
<feature type="compositionally biased region" description="Basic and acidic residues" evidence="2">
    <location>
        <begin position="507"/>
        <end position="520"/>
    </location>
</feature>
<feature type="compositionally biased region" description="Polar residues" evidence="2">
    <location>
        <begin position="683"/>
        <end position="692"/>
    </location>
</feature>
<dbReference type="SMART" id="SM00005">
    <property type="entry name" value="DEATH"/>
    <property type="match status" value="2"/>
</dbReference>
<protein>
    <recommendedName>
        <fullName evidence="3">Death domain-containing protein</fullName>
    </recommendedName>
</protein>
<dbReference type="EMBL" id="CAJPWZ010001564">
    <property type="protein sequence ID" value="CAG2217699.1"/>
    <property type="molecule type" value="Genomic_DNA"/>
</dbReference>